<organism evidence="1 2">
    <name type="scientific">Duganella vulcania</name>
    <dbReference type="NCBI Taxonomy" id="2692166"/>
    <lineage>
        <taxon>Bacteria</taxon>
        <taxon>Pseudomonadati</taxon>
        <taxon>Pseudomonadota</taxon>
        <taxon>Betaproteobacteria</taxon>
        <taxon>Burkholderiales</taxon>
        <taxon>Oxalobacteraceae</taxon>
        <taxon>Telluria group</taxon>
        <taxon>Duganella</taxon>
    </lineage>
</organism>
<comment type="caution">
    <text evidence="1">The sequence shown here is derived from an EMBL/GenBank/DDBJ whole genome shotgun (WGS) entry which is preliminary data.</text>
</comment>
<gene>
    <name evidence="1" type="ORF">GTP91_11790</name>
</gene>
<protein>
    <submittedName>
        <fullName evidence="1">DUF535 domain-containing protein</fullName>
    </submittedName>
</protein>
<accession>A0A845G559</accession>
<dbReference type="PANTHER" id="PTHR38785:SF1">
    <property type="entry name" value="HOMOLOG OF VIRK"/>
    <property type="match status" value="1"/>
</dbReference>
<dbReference type="RefSeq" id="WP_161096959.1">
    <property type="nucleotide sequence ID" value="NZ_WWCW01000032.1"/>
</dbReference>
<dbReference type="PANTHER" id="PTHR38785">
    <property type="entry name" value="HOMOLOG OF VIRK"/>
    <property type="match status" value="1"/>
</dbReference>
<dbReference type="GO" id="GO:0006974">
    <property type="term" value="P:DNA damage response"/>
    <property type="evidence" value="ECO:0007669"/>
    <property type="project" value="TreeGrafter"/>
</dbReference>
<dbReference type="InterPro" id="IPR007488">
    <property type="entry name" value="DUF535"/>
</dbReference>
<dbReference type="Proteomes" id="UP000470302">
    <property type="component" value="Unassembled WGS sequence"/>
</dbReference>
<sequence length="318" mass="36282">MTTVQSNLIARSTVSIVSRVKMLVWQRALPLALHFRGHRRLLATLNTGRIAPLSQLHPKMKYKYLRGNYLSKSLSVKDSQEILRHHYICLESKITPNFFQRLVDEFPVIWESAVDGHHYRIRMAFPRNLHPPFRIVDHEGDLLMLFEVDDITLYVMCATIVPGQLARRCWNTGSSDRAIFVGKIQGVKGTHEAMRAATKALSDVAPPRVLLCAVEAISRIFGIDMIVGVSNKEQLSKNNANYEASIYFDYDTFWSTVGAHETDRNAFFLDSSLPEKPIELVQQKHRSRTLAKRRFRKGVTDEIQANLMRDLFSGGTPD</sequence>
<proteinExistence type="predicted"/>
<evidence type="ECO:0000313" key="1">
    <source>
        <dbReference type="EMBL" id="MYM87858.1"/>
    </source>
</evidence>
<dbReference type="EMBL" id="WWCW01000032">
    <property type="protein sequence ID" value="MYM87858.1"/>
    <property type="molecule type" value="Genomic_DNA"/>
</dbReference>
<reference evidence="1 2" key="1">
    <citation type="submission" date="2020-01" db="EMBL/GenBank/DDBJ databases">
        <title>Novel species isolated from a subtropical stream in China.</title>
        <authorList>
            <person name="Lu H."/>
        </authorList>
    </citation>
    <scope>NUCLEOTIDE SEQUENCE [LARGE SCALE GENOMIC DNA]</scope>
    <source>
        <strain evidence="1 2">FT82W</strain>
    </source>
</reference>
<evidence type="ECO:0000313" key="2">
    <source>
        <dbReference type="Proteomes" id="UP000470302"/>
    </source>
</evidence>
<name>A0A845G559_9BURK</name>
<dbReference type="Pfam" id="PF04393">
    <property type="entry name" value="DUF535"/>
    <property type="match status" value="1"/>
</dbReference>
<dbReference type="AlphaFoldDB" id="A0A845G559"/>